<feature type="compositionally biased region" description="Polar residues" evidence="1">
    <location>
        <begin position="1"/>
        <end position="39"/>
    </location>
</feature>
<organism evidence="3 4">
    <name type="scientific">Imshaugia aleurites</name>
    <dbReference type="NCBI Taxonomy" id="172621"/>
    <lineage>
        <taxon>Eukaryota</taxon>
        <taxon>Fungi</taxon>
        <taxon>Dikarya</taxon>
        <taxon>Ascomycota</taxon>
        <taxon>Pezizomycotina</taxon>
        <taxon>Lecanoromycetes</taxon>
        <taxon>OSLEUM clade</taxon>
        <taxon>Lecanoromycetidae</taxon>
        <taxon>Lecanorales</taxon>
        <taxon>Lecanorineae</taxon>
        <taxon>Parmeliaceae</taxon>
        <taxon>Imshaugia</taxon>
    </lineage>
</organism>
<dbReference type="Pfam" id="PF23232">
    <property type="entry name" value="AAA_lid_13"/>
    <property type="match status" value="1"/>
</dbReference>
<dbReference type="SMART" id="SM00382">
    <property type="entry name" value="AAA"/>
    <property type="match status" value="1"/>
</dbReference>
<dbReference type="AlphaFoldDB" id="A0A8H3G448"/>
<evidence type="ECO:0000256" key="1">
    <source>
        <dbReference type="SAM" id="MobiDB-lite"/>
    </source>
</evidence>
<feature type="region of interest" description="Disordered" evidence="1">
    <location>
        <begin position="1"/>
        <end position="112"/>
    </location>
</feature>
<dbReference type="CDD" id="cd19481">
    <property type="entry name" value="RecA-like_protease"/>
    <property type="match status" value="1"/>
</dbReference>
<dbReference type="OrthoDB" id="10042665at2759"/>
<evidence type="ECO:0000259" key="2">
    <source>
        <dbReference type="SMART" id="SM00382"/>
    </source>
</evidence>
<dbReference type="EMBL" id="CAJPDT010000089">
    <property type="protein sequence ID" value="CAF9936214.1"/>
    <property type="molecule type" value="Genomic_DNA"/>
</dbReference>
<dbReference type="GO" id="GO:0005524">
    <property type="term" value="F:ATP binding"/>
    <property type="evidence" value="ECO:0007669"/>
    <property type="project" value="InterPro"/>
</dbReference>
<sequence length="1038" mass="117249">MGSLPVNESGNAPSLPSPPSSVNATQSDGSRNENGSPSGETAGGELSVSGNSAGAHRGAANTDDAEQDEPSSGQPSNDEQERTDPQDEDESPGKESNTISRHTDDEDNVSDAESVRILLHDIRYPRRLPPLQERIKKAAKRVVQQMDYTQLMEDRMKDMEMRLQLIENKGVEPESPTPSARKTNRPVEFIMDIKRMTFQEYSATDPNSVFKNTGTIVVLKHKCRHEFQGQLPYHLIDVVISTTLQPQRLGKDQSTKPGANLPGLDTSSLAMPAQDLTTNDGQFIQPERIRINSSLLLQALEKITGASFTDSWVGEDEFELRDQVILRPFKLLVTFEKEIRDEIDRLEQIHMLSENERETSILETAEGEDCDPPPPPIPSSSHGISDSSSLDHAVGLQDNKSQLASTPVSVHGENEGMLPLESMRCLEELRVLKELLDKDLKSTFDLRKQIKDGVARSISFQDLWHLFPLGGEIVSNDSNGQNQTYRVLNVSGGRPFLCSRYQADMDAWESTSKDLPKFEILSFFYDFDGKELGACQESHTIKSYDGLKAITSLPCFPIIYSKNSRGLKPRDFFVERGRRFIELARRMDVVHKRYDGLTLAMDGLREEVDSEVIIDVSMAMLKNNLAIVFGFAHELVIDDRETKELLDHTCSREGCCQNPPIHKDYKIDKERNASMLEKKGFMHEFIEFDNELTEEDYLVCPCWVYGYILRNRKWVKLEVSLVEDINERGNGFDSLVLPDGHKETLLALVQTHSKGKKLDIGLKAENRQMDLVRGKGKGLIILLHGEPGVGKSSTAESVAEFTRRPLFQVTCGDIGESADEVEEKLENHFQLAHKWGCVLLLDEADVFLEARSKTDLKRNAIVSVFLRVLEYYSGILFLTTNRVGAFDQAFRSRIHMSLFYPKIEEDATIKIWEMNIGRAREIWGDNLSIDEADRKGILKFASKHYKELAESETTWNGRQIRNAFQTAIALAEWDAYQSQLKFKSPVPLKPRLEPGHFEKVAKASKHFDAYLKETQIGTEADLAMQNRERRDDFHGVEF</sequence>
<keyword evidence="4" id="KW-1185">Reference proteome</keyword>
<feature type="domain" description="AAA+ ATPase" evidence="2">
    <location>
        <begin position="777"/>
        <end position="904"/>
    </location>
</feature>
<dbReference type="PANTHER" id="PTHR46411:SF2">
    <property type="entry name" value="AAA+ ATPASE DOMAIN-CONTAINING PROTEIN"/>
    <property type="match status" value="1"/>
</dbReference>
<accession>A0A8H3G448</accession>
<dbReference type="InterPro" id="IPR056599">
    <property type="entry name" value="AAA_lid_fung"/>
</dbReference>
<protein>
    <recommendedName>
        <fullName evidence="2">AAA+ ATPase domain-containing protein</fullName>
    </recommendedName>
</protein>
<dbReference type="InterPro" id="IPR054289">
    <property type="entry name" value="DUF7025"/>
</dbReference>
<comment type="caution">
    <text evidence="3">The sequence shown here is derived from an EMBL/GenBank/DDBJ whole genome shotgun (WGS) entry which is preliminary data.</text>
</comment>
<dbReference type="Proteomes" id="UP000664534">
    <property type="component" value="Unassembled WGS sequence"/>
</dbReference>
<dbReference type="Pfam" id="PF22942">
    <property type="entry name" value="DUF7025"/>
    <property type="match status" value="1"/>
</dbReference>
<feature type="compositionally biased region" description="Low complexity" evidence="1">
    <location>
        <begin position="379"/>
        <end position="388"/>
    </location>
</feature>
<proteinExistence type="predicted"/>
<reference evidence="3" key="1">
    <citation type="submission" date="2021-03" db="EMBL/GenBank/DDBJ databases">
        <authorList>
            <person name="Tagirdzhanova G."/>
        </authorList>
    </citation>
    <scope>NUCLEOTIDE SEQUENCE</scope>
</reference>
<feature type="region of interest" description="Disordered" evidence="1">
    <location>
        <begin position="364"/>
        <end position="391"/>
    </location>
</feature>
<dbReference type="InterPro" id="IPR027417">
    <property type="entry name" value="P-loop_NTPase"/>
</dbReference>
<gene>
    <name evidence="3" type="ORF">IMSHALPRED_010502</name>
</gene>
<name>A0A8H3G448_9LECA</name>
<dbReference type="GO" id="GO:0016887">
    <property type="term" value="F:ATP hydrolysis activity"/>
    <property type="evidence" value="ECO:0007669"/>
    <property type="project" value="InterPro"/>
</dbReference>
<dbReference type="PANTHER" id="PTHR46411">
    <property type="entry name" value="FAMILY ATPASE, PUTATIVE-RELATED"/>
    <property type="match status" value="1"/>
</dbReference>
<evidence type="ECO:0000313" key="4">
    <source>
        <dbReference type="Proteomes" id="UP000664534"/>
    </source>
</evidence>
<evidence type="ECO:0000313" key="3">
    <source>
        <dbReference type="EMBL" id="CAF9936214.1"/>
    </source>
</evidence>
<dbReference type="Pfam" id="PF00004">
    <property type="entry name" value="AAA"/>
    <property type="match status" value="1"/>
</dbReference>
<dbReference type="InterPro" id="IPR003593">
    <property type="entry name" value="AAA+_ATPase"/>
</dbReference>
<dbReference type="Gene3D" id="3.40.50.300">
    <property type="entry name" value="P-loop containing nucleotide triphosphate hydrolases"/>
    <property type="match status" value="1"/>
</dbReference>
<dbReference type="SUPFAM" id="SSF52540">
    <property type="entry name" value="P-loop containing nucleoside triphosphate hydrolases"/>
    <property type="match status" value="1"/>
</dbReference>
<dbReference type="InterPro" id="IPR003959">
    <property type="entry name" value="ATPase_AAA_core"/>
</dbReference>